<dbReference type="SUPFAM" id="SSF52490">
    <property type="entry name" value="Tubulin nucleotide-binding domain-like"/>
    <property type="match status" value="1"/>
</dbReference>
<dbReference type="SMART" id="SM00864">
    <property type="entry name" value="Tubulin"/>
    <property type="match status" value="1"/>
</dbReference>
<evidence type="ECO:0000256" key="3">
    <source>
        <dbReference type="ARBA" id="ARBA00023134"/>
    </source>
</evidence>
<name>A0A8J4PM75_9MYCE</name>
<protein>
    <recommendedName>
        <fullName evidence="8">Mitochondrial cell division protein</fullName>
    </recommendedName>
</protein>
<dbReference type="Proteomes" id="UP000695562">
    <property type="component" value="Unassembled WGS sequence"/>
</dbReference>
<gene>
    <name evidence="6" type="ORF">CYY_009897</name>
</gene>
<evidence type="ECO:0000259" key="5">
    <source>
        <dbReference type="SMART" id="SM00865"/>
    </source>
</evidence>
<comment type="caution">
    <text evidence="6">The sequence shown here is derived from an EMBL/GenBank/DDBJ whole genome shotgun (WGS) entry which is preliminary data.</text>
</comment>
<dbReference type="GO" id="GO:0051301">
    <property type="term" value="P:cell division"/>
    <property type="evidence" value="ECO:0007669"/>
    <property type="project" value="TreeGrafter"/>
</dbReference>
<dbReference type="InterPro" id="IPR036525">
    <property type="entry name" value="Tubulin/FtsZ_GTPase_sf"/>
</dbReference>
<dbReference type="PANTHER" id="PTHR30314:SF4">
    <property type="entry name" value="MITOCHONDRIAL DIVISION PROTEIN FSZB"/>
    <property type="match status" value="1"/>
</dbReference>
<dbReference type="AlphaFoldDB" id="A0A8J4PM75"/>
<dbReference type="OrthoDB" id="70257at2759"/>
<dbReference type="PROSITE" id="PS01135">
    <property type="entry name" value="FTSZ_2"/>
    <property type="match status" value="1"/>
</dbReference>
<dbReference type="PROSITE" id="PS01134">
    <property type="entry name" value="FTSZ_1"/>
    <property type="match status" value="1"/>
</dbReference>
<dbReference type="PRINTS" id="PR00423">
    <property type="entry name" value="CELLDVISFTSZ"/>
</dbReference>
<reference evidence="6" key="1">
    <citation type="submission" date="2020-01" db="EMBL/GenBank/DDBJ databases">
        <title>Development of genomics and gene disruption for Polysphondylium violaceum indicates a role for the polyketide synthase stlB in stalk morphogenesis.</title>
        <authorList>
            <person name="Narita B."/>
            <person name="Kawabe Y."/>
            <person name="Kin K."/>
            <person name="Saito T."/>
            <person name="Gibbs R."/>
            <person name="Kuspa A."/>
            <person name="Muzny D."/>
            <person name="Queller D."/>
            <person name="Richards S."/>
            <person name="Strassman J."/>
            <person name="Sucgang R."/>
            <person name="Worley K."/>
            <person name="Schaap P."/>
        </authorList>
    </citation>
    <scope>NUCLEOTIDE SEQUENCE</scope>
    <source>
        <strain evidence="6">QSvi11</strain>
    </source>
</reference>
<comment type="similarity">
    <text evidence="1">Belongs to the FtsZ family.</text>
</comment>
<dbReference type="CDD" id="cd02201">
    <property type="entry name" value="FtsZ_type1"/>
    <property type="match status" value="1"/>
</dbReference>
<dbReference type="Pfam" id="PF12327">
    <property type="entry name" value="FtsZ_C"/>
    <property type="match status" value="1"/>
</dbReference>
<dbReference type="HAMAP" id="MF_00909">
    <property type="entry name" value="FtsZ"/>
    <property type="match status" value="1"/>
</dbReference>
<evidence type="ECO:0000259" key="4">
    <source>
        <dbReference type="SMART" id="SM00864"/>
    </source>
</evidence>
<dbReference type="Pfam" id="PF00091">
    <property type="entry name" value="Tubulin"/>
    <property type="match status" value="1"/>
</dbReference>
<keyword evidence="2" id="KW-0547">Nucleotide-binding</keyword>
<keyword evidence="3" id="KW-0342">GTP-binding</keyword>
<evidence type="ECO:0000256" key="1">
    <source>
        <dbReference type="ARBA" id="ARBA00009690"/>
    </source>
</evidence>
<dbReference type="InterPro" id="IPR003008">
    <property type="entry name" value="Tubulin_FtsZ_GTPase"/>
</dbReference>
<dbReference type="FunFam" id="3.40.50.1440:FF:000001">
    <property type="entry name" value="Cell division protein FtsZ"/>
    <property type="match status" value="1"/>
</dbReference>
<dbReference type="Gene3D" id="3.40.50.1440">
    <property type="entry name" value="Tubulin/FtsZ, GTPase domain"/>
    <property type="match status" value="1"/>
</dbReference>
<dbReference type="GO" id="GO:0032153">
    <property type="term" value="C:cell division site"/>
    <property type="evidence" value="ECO:0007669"/>
    <property type="project" value="TreeGrafter"/>
</dbReference>
<dbReference type="EMBL" id="AJWJ01000846">
    <property type="protein sequence ID" value="KAF2068781.1"/>
    <property type="molecule type" value="Genomic_DNA"/>
</dbReference>
<dbReference type="InterPro" id="IPR020805">
    <property type="entry name" value="Cell_div_FtsZ_CS"/>
</dbReference>
<dbReference type="InterPro" id="IPR024757">
    <property type="entry name" value="FtsZ_C"/>
</dbReference>
<keyword evidence="7" id="KW-1185">Reference proteome</keyword>
<dbReference type="InterPro" id="IPR018316">
    <property type="entry name" value="Tubulin/FtsZ_2-layer-sand-dom"/>
</dbReference>
<dbReference type="SMART" id="SM00865">
    <property type="entry name" value="Tubulin_C"/>
    <property type="match status" value="1"/>
</dbReference>
<dbReference type="PANTHER" id="PTHR30314">
    <property type="entry name" value="CELL DIVISION PROTEIN FTSZ-RELATED"/>
    <property type="match status" value="1"/>
</dbReference>
<feature type="domain" description="Tubulin/FtsZ GTPase" evidence="4">
    <location>
        <begin position="91"/>
        <end position="285"/>
    </location>
</feature>
<dbReference type="InterPro" id="IPR045061">
    <property type="entry name" value="FtsZ/CetZ"/>
</dbReference>
<evidence type="ECO:0000256" key="2">
    <source>
        <dbReference type="ARBA" id="ARBA00022741"/>
    </source>
</evidence>
<dbReference type="GO" id="GO:0005525">
    <property type="term" value="F:GTP binding"/>
    <property type="evidence" value="ECO:0007669"/>
    <property type="project" value="UniProtKB-KW"/>
</dbReference>
<accession>A0A8J4PM75</accession>
<dbReference type="NCBIfam" id="TIGR00065">
    <property type="entry name" value="ftsZ"/>
    <property type="match status" value="1"/>
</dbReference>
<dbReference type="InterPro" id="IPR000158">
    <property type="entry name" value="Cell_div_FtsZ"/>
</dbReference>
<dbReference type="GO" id="GO:0048285">
    <property type="term" value="P:organelle fission"/>
    <property type="evidence" value="ECO:0007669"/>
    <property type="project" value="TreeGrafter"/>
</dbReference>
<feature type="domain" description="Tubulin/FtsZ 2-layer sandwich" evidence="5">
    <location>
        <begin position="287"/>
        <end position="394"/>
    </location>
</feature>
<dbReference type="GO" id="GO:0005737">
    <property type="term" value="C:cytoplasm"/>
    <property type="evidence" value="ECO:0007669"/>
    <property type="project" value="TreeGrafter"/>
</dbReference>
<dbReference type="InterPro" id="IPR008280">
    <property type="entry name" value="Tub_FtsZ_C"/>
</dbReference>
<sequence length="395" mass="42968">MLKAINRIEGLLRYHHSKLYRCSLLLSSSCALVSTNSSTSTLPSATTSSLKQSEPCIGFYNLDFSNQYIRPFSTTTINHNPRDDLEIFLPKISVVGVGGGGGNAINHMIEKNLGGVNFYACNTDHQDLIKSLSKNRIQLGAKLTKGHGAGANPEKGRLAAEESKQEIIDNFKDTDLLFLAAGMGGGTGTGSSPIIAKTIKESKKDIIIVAVVTIPFKFEGKRKHLIAQQGLEELRKYVDTLVVISNENLLGNTNRDTPLDQAFLFADDILHNGVRSIANIINVPGIINLDYSDISSILIGRKGLSRIGFGEASGQDRAYKAVYDAMNNPLIENDNEKFTGLLVNISGGSDISLKEINRVTVYLQENSDPDVQIFVGHCVDESLLGSMRISVLFVH</sequence>
<dbReference type="GO" id="GO:0003924">
    <property type="term" value="F:GTPase activity"/>
    <property type="evidence" value="ECO:0007669"/>
    <property type="project" value="InterPro"/>
</dbReference>
<evidence type="ECO:0000313" key="7">
    <source>
        <dbReference type="Proteomes" id="UP000695562"/>
    </source>
</evidence>
<organism evidence="6 7">
    <name type="scientific">Polysphondylium violaceum</name>
    <dbReference type="NCBI Taxonomy" id="133409"/>
    <lineage>
        <taxon>Eukaryota</taxon>
        <taxon>Amoebozoa</taxon>
        <taxon>Evosea</taxon>
        <taxon>Eumycetozoa</taxon>
        <taxon>Dictyostelia</taxon>
        <taxon>Dictyosteliales</taxon>
        <taxon>Dictyosteliaceae</taxon>
        <taxon>Polysphondylium</taxon>
    </lineage>
</organism>
<evidence type="ECO:0008006" key="8">
    <source>
        <dbReference type="Google" id="ProtNLM"/>
    </source>
</evidence>
<dbReference type="SUPFAM" id="SSF55307">
    <property type="entry name" value="Tubulin C-terminal domain-like"/>
    <property type="match status" value="1"/>
</dbReference>
<proteinExistence type="inferred from homology"/>
<evidence type="ECO:0000313" key="6">
    <source>
        <dbReference type="EMBL" id="KAF2068781.1"/>
    </source>
</evidence>